<keyword evidence="2" id="KW-0812">Transmembrane</keyword>
<keyword evidence="4" id="KW-1185">Reference proteome</keyword>
<proteinExistence type="predicted"/>
<evidence type="ECO:0000256" key="1">
    <source>
        <dbReference type="SAM" id="MobiDB-lite"/>
    </source>
</evidence>
<dbReference type="Pfam" id="PF24379">
    <property type="entry name" value="DUF7535"/>
    <property type="match status" value="1"/>
</dbReference>
<dbReference type="AlphaFoldDB" id="A0A285P3N5"/>
<sequence>MSDADEEPSLPEKAYRTVTPGTHGRKDAEMDVIGWGLLLGLLILLIPLLPFILIVWLITKLLDAVSSGEE</sequence>
<evidence type="ECO:0000313" key="4">
    <source>
        <dbReference type="Proteomes" id="UP000219453"/>
    </source>
</evidence>
<name>A0A285P3N5_NATPI</name>
<accession>A0A285P3N5</accession>
<keyword evidence="2" id="KW-1133">Transmembrane helix</keyword>
<dbReference type="OrthoDB" id="214423at2157"/>
<evidence type="ECO:0000313" key="3">
    <source>
        <dbReference type="EMBL" id="SNZ15773.1"/>
    </source>
</evidence>
<dbReference type="EMBL" id="OBEJ01000003">
    <property type="protein sequence ID" value="SNZ15773.1"/>
    <property type="molecule type" value="Genomic_DNA"/>
</dbReference>
<gene>
    <name evidence="3" type="ORF">SAMN06269185_2594</name>
</gene>
<evidence type="ECO:0000256" key="2">
    <source>
        <dbReference type="SAM" id="Phobius"/>
    </source>
</evidence>
<dbReference type="Proteomes" id="UP000219453">
    <property type="component" value="Unassembled WGS sequence"/>
</dbReference>
<dbReference type="RefSeq" id="WP_097009488.1">
    <property type="nucleotide sequence ID" value="NZ_OBEJ01000003.1"/>
</dbReference>
<organism evidence="3 4">
    <name type="scientific">Natronoarchaeum philippinense</name>
    <dbReference type="NCBI Taxonomy" id="558529"/>
    <lineage>
        <taxon>Archaea</taxon>
        <taxon>Methanobacteriati</taxon>
        <taxon>Methanobacteriota</taxon>
        <taxon>Stenosarchaea group</taxon>
        <taxon>Halobacteria</taxon>
        <taxon>Halobacteriales</taxon>
        <taxon>Natronoarchaeaceae</taxon>
    </lineage>
</organism>
<feature type="region of interest" description="Disordered" evidence="1">
    <location>
        <begin position="1"/>
        <end position="22"/>
    </location>
</feature>
<protein>
    <submittedName>
        <fullName evidence="3">Uncharacterized protein</fullName>
    </submittedName>
</protein>
<dbReference type="InterPro" id="IPR055957">
    <property type="entry name" value="DUF7535"/>
</dbReference>
<feature type="transmembrane region" description="Helical" evidence="2">
    <location>
        <begin position="32"/>
        <end position="58"/>
    </location>
</feature>
<reference evidence="3 4" key="1">
    <citation type="submission" date="2017-09" db="EMBL/GenBank/DDBJ databases">
        <authorList>
            <person name="Ehlers B."/>
            <person name="Leendertz F.H."/>
        </authorList>
    </citation>
    <scope>NUCLEOTIDE SEQUENCE [LARGE SCALE GENOMIC DNA]</scope>
    <source>
        <strain evidence="3 4">DSM 27208</strain>
    </source>
</reference>
<keyword evidence="2" id="KW-0472">Membrane</keyword>